<dbReference type="EMBL" id="UFUW01000001">
    <property type="protein sequence ID" value="SUX25333.1"/>
    <property type="molecule type" value="Genomic_DNA"/>
</dbReference>
<dbReference type="Proteomes" id="UP000254572">
    <property type="component" value="Unassembled WGS sequence"/>
</dbReference>
<accession>A0A381EEP3</accession>
<dbReference type="RefSeq" id="WP_115612466.1">
    <property type="nucleotide sequence ID" value="NZ_JBHLZC010000001.1"/>
</dbReference>
<organism evidence="1 2">
    <name type="scientific">Cardiobacterium valvarum</name>
    <dbReference type="NCBI Taxonomy" id="194702"/>
    <lineage>
        <taxon>Bacteria</taxon>
        <taxon>Pseudomonadati</taxon>
        <taxon>Pseudomonadota</taxon>
        <taxon>Gammaproteobacteria</taxon>
        <taxon>Cardiobacteriales</taxon>
        <taxon>Cardiobacteriaceae</taxon>
        <taxon>Cardiobacterium</taxon>
    </lineage>
</organism>
<reference evidence="1 2" key="1">
    <citation type="submission" date="2018-06" db="EMBL/GenBank/DDBJ databases">
        <authorList>
            <consortium name="Pathogen Informatics"/>
            <person name="Doyle S."/>
        </authorList>
    </citation>
    <scope>NUCLEOTIDE SEQUENCE [LARGE SCALE GENOMIC DNA]</scope>
    <source>
        <strain evidence="1 2">NCTC13294</strain>
    </source>
</reference>
<keyword evidence="2" id="KW-1185">Reference proteome</keyword>
<proteinExistence type="predicted"/>
<name>A0A381EEP3_9GAMM</name>
<dbReference type="OrthoDB" id="5298361at2"/>
<sequence length="80" mass="9192">MPTTAKLTTSGQEQILRLPPAYRFNSEEIYIRRDPLTGDIILSAKLPDWQEYFALADAAQIAEDFMNDRDTRPADDKDLF</sequence>
<dbReference type="AlphaFoldDB" id="A0A381EEP3"/>
<evidence type="ECO:0000313" key="2">
    <source>
        <dbReference type="Proteomes" id="UP000254572"/>
    </source>
</evidence>
<protein>
    <submittedName>
        <fullName evidence="1">Virulence-associated protein and related proteins</fullName>
    </submittedName>
</protein>
<gene>
    <name evidence="1" type="ORF">NCTC13294_02368</name>
</gene>
<evidence type="ECO:0000313" key="1">
    <source>
        <dbReference type="EMBL" id="SUX25333.1"/>
    </source>
</evidence>